<evidence type="ECO:0000313" key="1">
    <source>
        <dbReference type="EMBL" id="KAK0651533.1"/>
    </source>
</evidence>
<organism evidence="1 2">
    <name type="scientific">Cercophora newfieldiana</name>
    <dbReference type="NCBI Taxonomy" id="92897"/>
    <lineage>
        <taxon>Eukaryota</taxon>
        <taxon>Fungi</taxon>
        <taxon>Dikarya</taxon>
        <taxon>Ascomycota</taxon>
        <taxon>Pezizomycotina</taxon>
        <taxon>Sordariomycetes</taxon>
        <taxon>Sordariomycetidae</taxon>
        <taxon>Sordariales</taxon>
        <taxon>Lasiosphaeriaceae</taxon>
        <taxon>Cercophora</taxon>
    </lineage>
</organism>
<name>A0AA40CW98_9PEZI</name>
<protein>
    <submittedName>
        <fullName evidence="1">Uncharacterized protein</fullName>
    </submittedName>
</protein>
<dbReference type="Proteomes" id="UP001174936">
    <property type="component" value="Unassembled WGS sequence"/>
</dbReference>
<accession>A0AA40CW98</accession>
<proteinExistence type="predicted"/>
<gene>
    <name evidence="1" type="ORF">B0T16DRAFT_81438</name>
</gene>
<comment type="caution">
    <text evidence="1">The sequence shown here is derived from an EMBL/GenBank/DDBJ whole genome shotgun (WGS) entry which is preliminary data.</text>
</comment>
<keyword evidence="2" id="KW-1185">Reference proteome</keyword>
<evidence type="ECO:0000313" key="2">
    <source>
        <dbReference type="Proteomes" id="UP001174936"/>
    </source>
</evidence>
<sequence>MYFLPAAKLTSDAVPCSMLISPDPGIRPYSSCSTTQPRPSSAQDAVEESLLSFHFRF</sequence>
<dbReference type="AlphaFoldDB" id="A0AA40CW98"/>
<dbReference type="EMBL" id="JAULSV010000002">
    <property type="protein sequence ID" value="KAK0651533.1"/>
    <property type="molecule type" value="Genomic_DNA"/>
</dbReference>
<reference evidence="1" key="1">
    <citation type="submission" date="2023-06" db="EMBL/GenBank/DDBJ databases">
        <title>Genome-scale phylogeny and comparative genomics of the fungal order Sordariales.</title>
        <authorList>
            <consortium name="Lawrence Berkeley National Laboratory"/>
            <person name="Hensen N."/>
            <person name="Bonometti L."/>
            <person name="Westerberg I."/>
            <person name="Brannstrom I.O."/>
            <person name="Guillou S."/>
            <person name="Cros-Aarteil S."/>
            <person name="Calhoun S."/>
            <person name="Haridas S."/>
            <person name="Kuo A."/>
            <person name="Mondo S."/>
            <person name="Pangilinan J."/>
            <person name="Riley R."/>
            <person name="Labutti K."/>
            <person name="Andreopoulos B."/>
            <person name="Lipzen A."/>
            <person name="Chen C."/>
            <person name="Yanf M."/>
            <person name="Daum C."/>
            <person name="Ng V."/>
            <person name="Clum A."/>
            <person name="Steindorff A."/>
            <person name="Ohm R."/>
            <person name="Martin F."/>
            <person name="Silar P."/>
            <person name="Natvig D."/>
            <person name="Lalanne C."/>
            <person name="Gautier V."/>
            <person name="Ament-Velasquez S.L."/>
            <person name="Kruys A."/>
            <person name="Hutchinson M.I."/>
            <person name="Powell A.J."/>
            <person name="Barry K."/>
            <person name="Miller A.N."/>
            <person name="Grigoriev I.V."/>
            <person name="Debuchy R."/>
            <person name="Gladieux P."/>
            <person name="Thoren M.H."/>
            <person name="Johannesson H."/>
        </authorList>
    </citation>
    <scope>NUCLEOTIDE SEQUENCE</scope>
    <source>
        <strain evidence="1">SMH2532-1</strain>
    </source>
</reference>